<gene>
    <name evidence="4" type="ORF">Azoinq_04680</name>
</gene>
<keyword evidence="5" id="KW-1185">Reference proteome</keyword>
<keyword evidence="1 4" id="KW-0489">Methyltransferase</keyword>
<proteinExistence type="predicted"/>
<dbReference type="Proteomes" id="UP000683428">
    <property type="component" value="Chromosome"/>
</dbReference>
<reference evidence="4" key="1">
    <citation type="submission" date="2020-11" db="EMBL/GenBank/DDBJ databases">
        <title>Azospira inquinata sp. nov.</title>
        <authorList>
            <person name="Moe W.M."/>
            <person name="Mikes M.C."/>
        </authorList>
    </citation>
    <scope>NUCLEOTIDE SEQUENCE</scope>
    <source>
        <strain evidence="4">Azo-3</strain>
    </source>
</reference>
<dbReference type="KEGG" id="aiq:Azoinq_04680"/>
<evidence type="ECO:0000313" key="4">
    <source>
        <dbReference type="EMBL" id="QWT50465.1"/>
    </source>
</evidence>
<dbReference type="CDD" id="cd02440">
    <property type="entry name" value="AdoMet_MTases"/>
    <property type="match status" value="1"/>
</dbReference>
<dbReference type="GO" id="GO:0032259">
    <property type="term" value="P:methylation"/>
    <property type="evidence" value="ECO:0007669"/>
    <property type="project" value="UniProtKB-KW"/>
</dbReference>
<feature type="domain" description="Methyltransferase type 11" evidence="3">
    <location>
        <begin position="16"/>
        <end position="125"/>
    </location>
</feature>
<dbReference type="Pfam" id="PF08241">
    <property type="entry name" value="Methyltransf_11"/>
    <property type="match status" value="1"/>
</dbReference>
<accession>A0A975SR20</accession>
<dbReference type="GO" id="GO:0008757">
    <property type="term" value="F:S-adenosylmethionine-dependent methyltransferase activity"/>
    <property type="evidence" value="ECO:0007669"/>
    <property type="project" value="InterPro"/>
</dbReference>
<dbReference type="PANTHER" id="PTHR13090:SF1">
    <property type="entry name" value="ARGININE-HYDROXYLASE NDUFAF5, MITOCHONDRIAL"/>
    <property type="match status" value="1"/>
</dbReference>
<protein>
    <submittedName>
        <fullName evidence="4">Methyltransferase domain-containing protein</fullName>
    </submittedName>
</protein>
<dbReference type="EMBL" id="CP064782">
    <property type="protein sequence ID" value="QWT50465.1"/>
    <property type="molecule type" value="Genomic_DNA"/>
</dbReference>
<evidence type="ECO:0000259" key="3">
    <source>
        <dbReference type="Pfam" id="PF08241"/>
    </source>
</evidence>
<keyword evidence="2" id="KW-0808">Transferase</keyword>
<dbReference type="PANTHER" id="PTHR13090">
    <property type="entry name" value="ARGININE-HYDROXYLASE NDUFAF5, MITOCHONDRIAL"/>
    <property type="match status" value="1"/>
</dbReference>
<dbReference type="InterPro" id="IPR050602">
    <property type="entry name" value="Malonyl-ACP_OMT"/>
</dbReference>
<dbReference type="AlphaFoldDB" id="A0A975SR20"/>
<sequence>MGERLEYLRLEPQRILDLGCGAGAFLPHLKARFPQASLLMGLDGAPAMVAAARPHCRAPSYLRRLLGRQSTPSTVLVSGRAETLPLASDQIDFVWSNQMLHWLDDPRAALAEMHRVLAVDGLLMFSTLGPDTLKELRSVFPDGDVHTQSFLDMHDWGDMLVTAGFADPVMDMEMLTLTYGDFATLIRECRFGGNACAAPGHRQGLGGRQWWAQVAAGYEALRREGRLPATVEILFGHAWKGVPKQTADGRAIIRFQPQGK</sequence>
<name>A0A975SR20_9RHOO</name>
<dbReference type="InterPro" id="IPR013216">
    <property type="entry name" value="Methyltransf_11"/>
</dbReference>
<organism evidence="4 5">
    <name type="scientific">Azospira inquinata</name>
    <dbReference type="NCBI Taxonomy" id="2785627"/>
    <lineage>
        <taxon>Bacteria</taxon>
        <taxon>Pseudomonadati</taxon>
        <taxon>Pseudomonadota</taxon>
        <taxon>Betaproteobacteria</taxon>
        <taxon>Rhodocyclales</taxon>
        <taxon>Rhodocyclaceae</taxon>
        <taxon>Azospira</taxon>
    </lineage>
</organism>
<evidence type="ECO:0000256" key="1">
    <source>
        <dbReference type="ARBA" id="ARBA00022603"/>
    </source>
</evidence>
<evidence type="ECO:0000256" key="2">
    <source>
        <dbReference type="ARBA" id="ARBA00022679"/>
    </source>
</evidence>
<evidence type="ECO:0000313" key="5">
    <source>
        <dbReference type="Proteomes" id="UP000683428"/>
    </source>
</evidence>